<dbReference type="EMBL" id="CP012036">
    <property type="protein sequence ID" value="ALF51873.1"/>
    <property type="molecule type" value="Genomic_DNA"/>
</dbReference>
<proteinExistence type="predicted"/>
<evidence type="ECO:0000313" key="2">
    <source>
        <dbReference type="Proteomes" id="UP000062645"/>
    </source>
</evidence>
<reference evidence="2" key="1">
    <citation type="submission" date="2015-07" db="EMBL/GenBank/DDBJ databases">
        <title>Genome Of Nitrogen-Fixing Cyanobacterium Nostoc piscinale CENA21 From Solimoes/Amazon River Floodplain Sediments And Comparative Genomics To Uncover Biosynthetic Natural Products Potential.</title>
        <authorList>
            <person name="Leao T.F."/>
            <person name="Leao P.N."/>
            <person name="Guimaraes P.I."/>
            <person name="de Melo A.G.C."/>
            <person name="Ramos R.T.J."/>
            <person name="Silva A."/>
            <person name="Fiore M.F."/>
            <person name="Schneider M.P.C."/>
        </authorList>
    </citation>
    <scope>NUCLEOTIDE SEQUENCE [LARGE SCALE GENOMIC DNA]</scope>
    <source>
        <strain evidence="2">CENA21</strain>
    </source>
</reference>
<reference evidence="1 2" key="2">
    <citation type="journal article" date="2016" name="Genome Announc.">
        <title>Draft Genome Sequence of the N2-Fixing Cyanobacterium Nostoc piscinale CENA21, Isolated from the Brazilian Amazon Floodplain.</title>
        <authorList>
            <person name="Leao T."/>
            <person name="Guimaraes P.I."/>
            <person name="de Melo A.G."/>
            <person name="Ramos R.T."/>
            <person name="Leao P.N."/>
            <person name="Silva A."/>
            <person name="Fiore M.F."/>
            <person name="Schneider M.P."/>
        </authorList>
    </citation>
    <scope>NUCLEOTIDE SEQUENCE [LARGE SCALE GENOMIC DNA]</scope>
    <source>
        <strain evidence="1 2">CENA21</strain>
    </source>
</reference>
<dbReference type="STRING" id="224013.ACX27_01850"/>
<protein>
    <submittedName>
        <fullName evidence="1">Uncharacterized protein</fullName>
    </submittedName>
</protein>
<keyword evidence="2" id="KW-1185">Reference proteome</keyword>
<dbReference type="AlphaFoldDB" id="A0A0M3V4C1"/>
<dbReference type="RefSeq" id="WP_062287652.1">
    <property type="nucleotide sequence ID" value="NZ_CP012036.1"/>
</dbReference>
<accession>A0A0M3V4C1</accession>
<name>A0A0M3V4C1_9NOSO</name>
<evidence type="ECO:0000313" key="1">
    <source>
        <dbReference type="EMBL" id="ALF51873.1"/>
    </source>
</evidence>
<dbReference type="KEGG" id="npz:ACX27_01850"/>
<gene>
    <name evidence="1" type="ORF">ACX27_01850</name>
</gene>
<organism evidence="1 2">
    <name type="scientific">Nostoc piscinale CENA21</name>
    <dbReference type="NCBI Taxonomy" id="224013"/>
    <lineage>
        <taxon>Bacteria</taxon>
        <taxon>Bacillati</taxon>
        <taxon>Cyanobacteriota</taxon>
        <taxon>Cyanophyceae</taxon>
        <taxon>Nostocales</taxon>
        <taxon>Nostocaceae</taxon>
        <taxon>Nostoc</taxon>
    </lineage>
</organism>
<dbReference type="Proteomes" id="UP000062645">
    <property type="component" value="Chromosome"/>
</dbReference>
<sequence length="99" mass="11199">MVENQTETLEIQKIPRIWRIQGDITEGDLNTLVLEIFWRIDWVTLEGTTINNESGGMIKFTTTSELLLNFSTIAEAIYAQINSPEIPLINNPDETSNSS</sequence>
<dbReference type="PATRIC" id="fig|224013.5.peg.448"/>